<feature type="non-terminal residue" evidence="2">
    <location>
        <position position="57"/>
    </location>
</feature>
<name>A0A087UCH4_STEMI</name>
<feature type="region of interest" description="Disordered" evidence="1">
    <location>
        <begin position="1"/>
        <end position="27"/>
    </location>
</feature>
<evidence type="ECO:0000313" key="2">
    <source>
        <dbReference type="EMBL" id="KFM75063.1"/>
    </source>
</evidence>
<feature type="compositionally biased region" description="Basic and acidic residues" evidence="1">
    <location>
        <begin position="1"/>
        <end position="13"/>
    </location>
</feature>
<accession>A0A087UCH4</accession>
<dbReference type="EMBL" id="KK119203">
    <property type="protein sequence ID" value="KFM75063.1"/>
    <property type="molecule type" value="Genomic_DNA"/>
</dbReference>
<gene>
    <name evidence="2" type="ORF">X975_02563</name>
</gene>
<proteinExistence type="predicted"/>
<evidence type="ECO:0000313" key="3">
    <source>
        <dbReference type="Proteomes" id="UP000054359"/>
    </source>
</evidence>
<protein>
    <submittedName>
        <fullName evidence="2">Uncharacterized protein</fullName>
    </submittedName>
</protein>
<organism evidence="2 3">
    <name type="scientific">Stegodyphus mimosarum</name>
    <name type="common">African social velvet spider</name>
    <dbReference type="NCBI Taxonomy" id="407821"/>
    <lineage>
        <taxon>Eukaryota</taxon>
        <taxon>Metazoa</taxon>
        <taxon>Ecdysozoa</taxon>
        <taxon>Arthropoda</taxon>
        <taxon>Chelicerata</taxon>
        <taxon>Arachnida</taxon>
        <taxon>Araneae</taxon>
        <taxon>Araneomorphae</taxon>
        <taxon>Entelegynae</taxon>
        <taxon>Eresoidea</taxon>
        <taxon>Eresidae</taxon>
        <taxon>Stegodyphus</taxon>
    </lineage>
</organism>
<keyword evidence="3" id="KW-1185">Reference proteome</keyword>
<reference evidence="2 3" key="1">
    <citation type="submission" date="2013-11" db="EMBL/GenBank/DDBJ databases">
        <title>Genome sequencing of Stegodyphus mimosarum.</title>
        <authorList>
            <person name="Bechsgaard J."/>
        </authorList>
    </citation>
    <scope>NUCLEOTIDE SEQUENCE [LARGE SCALE GENOMIC DNA]</scope>
</reference>
<dbReference type="AlphaFoldDB" id="A0A087UCH4"/>
<sequence>MERRTYKRKREEQQAGNGQQPKSRKLAQAAIYPTFKDWAKKRMANHNKINFAGRSKT</sequence>
<evidence type="ECO:0000256" key="1">
    <source>
        <dbReference type="SAM" id="MobiDB-lite"/>
    </source>
</evidence>
<dbReference type="Proteomes" id="UP000054359">
    <property type="component" value="Unassembled WGS sequence"/>
</dbReference>